<keyword evidence="9" id="KW-0407">Ion channel</keyword>
<evidence type="ECO:0000256" key="3">
    <source>
        <dbReference type="ARBA" id="ARBA00022692"/>
    </source>
</evidence>
<dbReference type="Proteomes" id="UP000194137">
    <property type="component" value="Chromosome"/>
</dbReference>
<evidence type="ECO:0000256" key="4">
    <source>
        <dbReference type="ARBA" id="ARBA00022989"/>
    </source>
</evidence>
<dbReference type="Gene3D" id="3.40.190.10">
    <property type="entry name" value="Periplasmic binding protein-like II"/>
    <property type="match status" value="2"/>
</dbReference>
<dbReference type="SUPFAM" id="SSF81324">
    <property type="entry name" value="Voltage-gated potassium channels"/>
    <property type="match status" value="1"/>
</dbReference>
<keyword evidence="5" id="KW-0406">Ion transport</keyword>
<evidence type="ECO:0000256" key="8">
    <source>
        <dbReference type="ARBA" id="ARBA00023180"/>
    </source>
</evidence>
<evidence type="ECO:0000256" key="6">
    <source>
        <dbReference type="ARBA" id="ARBA00023136"/>
    </source>
</evidence>
<sequence length="375" mass="41192">MIDLTSDGGLQRAAVIAVVSVLALIFAREVAQAQDQFHTGSLPHREFLVGTKEAPPFAMKSSDGQWTGISIDLWRRIAQEKNLRYRFVEEETVQGLVDGIAEKKFDIAVAALTVTAAREDMLDFTAPFYATGLGIAVAAGGIASWTPVLRALTSFSFLQAVLALIGLALVVGLVVWFLERRHNEEFGGTIAKGLSSSVWWTTVAMTQRGIGHAGPRTMPGRFVAMLWMVGSIIAIAVFTAGITSALTIRHLQGNVQSVTDLSKVRVGMVASSSTEEVLDRIRVSYKAYPNAKEGLQAIRRGEIDAFVYDRPLLAWIVNQDFRFTIHLLDVSFDPQHYALALPPGSPLRKPLNIAILKSVQSSWWDDVLYRYMGSR</sequence>
<keyword evidence="11" id="KW-1185">Reference proteome</keyword>
<accession>A0A1W6ZUK0</accession>
<dbReference type="InterPro" id="IPR001638">
    <property type="entry name" value="Solute-binding_3/MltF_N"/>
</dbReference>
<evidence type="ECO:0000256" key="1">
    <source>
        <dbReference type="ARBA" id="ARBA00004141"/>
    </source>
</evidence>
<evidence type="ECO:0000256" key="2">
    <source>
        <dbReference type="ARBA" id="ARBA00022448"/>
    </source>
</evidence>
<comment type="subcellular location">
    <subcellularLocation>
        <location evidence="1">Membrane</location>
        <topology evidence="1">Multi-pass membrane protein</topology>
    </subcellularLocation>
</comment>
<name>A0A1W6ZUK0_9HYPH</name>
<evidence type="ECO:0000256" key="7">
    <source>
        <dbReference type="ARBA" id="ARBA00023170"/>
    </source>
</evidence>
<dbReference type="SMART" id="SM00062">
    <property type="entry name" value="PBPb"/>
    <property type="match status" value="1"/>
</dbReference>
<proteinExistence type="predicted"/>
<keyword evidence="7" id="KW-0675">Receptor</keyword>
<dbReference type="Pfam" id="PF00497">
    <property type="entry name" value="SBP_bac_3"/>
    <property type="match status" value="1"/>
</dbReference>
<keyword evidence="2" id="KW-0813">Transport</keyword>
<dbReference type="GO" id="GO:0015276">
    <property type="term" value="F:ligand-gated monoatomic ion channel activity"/>
    <property type="evidence" value="ECO:0007669"/>
    <property type="project" value="InterPro"/>
</dbReference>
<evidence type="ECO:0000313" key="10">
    <source>
        <dbReference type="EMBL" id="ARQ01109.1"/>
    </source>
</evidence>
<organism evidence="10 11">
    <name type="scientific">Pseudorhodoplanes sinuspersici</name>
    <dbReference type="NCBI Taxonomy" id="1235591"/>
    <lineage>
        <taxon>Bacteria</taxon>
        <taxon>Pseudomonadati</taxon>
        <taxon>Pseudomonadota</taxon>
        <taxon>Alphaproteobacteria</taxon>
        <taxon>Hyphomicrobiales</taxon>
        <taxon>Pseudorhodoplanes</taxon>
    </lineage>
</organism>
<dbReference type="EMBL" id="CP021112">
    <property type="protein sequence ID" value="ARQ01109.1"/>
    <property type="molecule type" value="Genomic_DNA"/>
</dbReference>
<keyword evidence="4" id="KW-1133">Transmembrane helix</keyword>
<keyword evidence="8" id="KW-0325">Glycoprotein</keyword>
<dbReference type="GO" id="GO:0016020">
    <property type="term" value="C:membrane"/>
    <property type="evidence" value="ECO:0007669"/>
    <property type="project" value="UniProtKB-SubCell"/>
</dbReference>
<dbReference type="SUPFAM" id="SSF53850">
    <property type="entry name" value="Periplasmic binding protein-like II"/>
    <property type="match status" value="1"/>
</dbReference>
<dbReference type="RefSeq" id="WP_086089503.1">
    <property type="nucleotide sequence ID" value="NZ_CP021112.1"/>
</dbReference>
<dbReference type="Pfam" id="PF00060">
    <property type="entry name" value="Lig_chan"/>
    <property type="match status" value="1"/>
</dbReference>
<dbReference type="STRING" id="1235591.CAK95_19925"/>
<dbReference type="PANTHER" id="PTHR18966">
    <property type="entry name" value="IONOTROPIC GLUTAMATE RECEPTOR"/>
    <property type="match status" value="1"/>
</dbReference>
<dbReference type="OrthoDB" id="9799090at2"/>
<protein>
    <submittedName>
        <fullName evidence="10">Amino acid ABC transporter substrate-binding protein</fullName>
    </submittedName>
</protein>
<dbReference type="SMART" id="SM00079">
    <property type="entry name" value="PBPe"/>
    <property type="match status" value="1"/>
</dbReference>
<dbReference type="InterPro" id="IPR015683">
    <property type="entry name" value="Ionotropic_Glu_rcpt"/>
</dbReference>
<reference evidence="10 11" key="1">
    <citation type="submission" date="2017-05" db="EMBL/GenBank/DDBJ databases">
        <title>Full genome sequence of Pseudorhodoplanes sinuspersici.</title>
        <authorList>
            <person name="Dastgheib S.M.M."/>
            <person name="Shavandi M."/>
            <person name="Tirandaz H."/>
        </authorList>
    </citation>
    <scope>NUCLEOTIDE SEQUENCE [LARGE SCALE GENOMIC DNA]</scope>
    <source>
        <strain evidence="10 11">RIPI110</strain>
    </source>
</reference>
<dbReference type="KEGG" id="psin:CAK95_19925"/>
<evidence type="ECO:0000256" key="9">
    <source>
        <dbReference type="ARBA" id="ARBA00023303"/>
    </source>
</evidence>
<keyword evidence="6" id="KW-0472">Membrane</keyword>
<keyword evidence="3" id="KW-0812">Transmembrane</keyword>
<evidence type="ECO:0000313" key="11">
    <source>
        <dbReference type="Proteomes" id="UP000194137"/>
    </source>
</evidence>
<evidence type="ECO:0000256" key="5">
    <source>
        <dbReference type="ARBA" id="ARBA00023065"/>
    </source>
</evidence>
<dbReference type="Gene3D" id="1.10.287.70">
    <property type="match status" value="1"/>
</dbReference>
<gene>
    <name evidence="10" type="ORF">CAK95_19925</name>
</gene>
<dbReference type="AlphaFoldDB" id="A0A1W6ZUK0"/>
<dbReference type="InterPro" id="IPR001320">
    <property type="entry name" value="Iontro_rcpt_C"/>
</dbReference>